<dbReference type="SUPFAM" id="SSF56801">
    <property type="entry name" value="Acetyl-CoA synthetase-like"/>
    <property type="match status" value="2"/>
</dbReference>
<dbReference type="Proteomes" id="UP001196870">
    <property type="component" value="Unassembled WGS sequence"/>
</dbReference>
<evidence type="ECO:0000256" key="1">
    <source>
        <dbReference type="ARBA" id="ARBA00001957"/>
    </source>
</evidence>
<sequence length="1679" mass="182699">MNDVETPDSQLAEISRRLARLDRDKQVAFLKKFAASGINLAMLPIIRQGLQRSALSFAQSRLWFLWRMDPSGTGYTIANAQRIRGPLDQAALDRGFDFLLQRHEALRTVFRQQADGAEQIILEAPAFEVRRVVPEGPDREAAALDWARRDAATPFDLENGPLIRVTLLALGEQDHLLLVTLHHIVADGWSMGVLSDEFWRAYDAFAEGRTPALPELAIQYTDYAAFQHLWMEAMEGERQLAYWTGKLGAEEVTLDLPLDHIRPALPDPAGARVSLTLDTALATALRALARRQESTLFAVLLAALKAVLLRHTGQGDIRIGVPVAGRNREETRPLIGLFTNMQVLRTALRGEDRLADLLARVTETVLEAQDHQDLPFEHLVEALQPQRSLSQSPLFQVLYNHLRRGQAAPPTRTGLSLEKIETGSPRANFDLALDTEETQAGEIAATFTYPVALFDAATIDRLAAHWAIVLRAMVADPTQRLRDIALLSGEEQERLRFWNRPVDADPAPYLVHEAVARHAQAMPAAPAIVFGDTVLSYGELDARANRLAHRLIRLGAAPETMIGVVARRSPALIVGLLAVLKAGGTYVPLDPEHPPARLAHATDDAGMRLLLTDSATIGRLPARPALNCIALDSLDLSGEPESDPGVALHPGNLAYMIYTSGSTGTPKGVAVAHGPFAMHCRATAALYDMGHRSRELHFLSFAFDGAHERLWTALSIGAALVMRDDDLWSPERTLQEIAAQRVTNAGFPPAYLQQLADFAAWQGSAPPVDLYSFGGEAMPRAGFDKVKTALRPRALINGYGPTETVVTPLVWKADAETCFEATYAPIGRPVGDRTAVILDGDLNLVPPGVVGELYIGGSGLARGYHGRAGLTAERFIPDAYGDAPGGRLYRTGDLARWRPDGVVEYLGRVDDQVKIRGFRIELGEIEARLLGEAGVREAVVVAQAGASGQQQLVGYVTGAADGQALRVALAGVLPDYMVPAQVVVLERLPLTPNGKIDRKALPQPQWQAVEHVAPRSDAEQALAGIWRGLLRIEQVGLGDNFFELGGDSIISLQMVSRARQAGWVIEPKDVFRHQTLQALAAAARPAAQPAAAKPAGPAVPDQALLDELGLDASRVEDIYPLSPMQQGMLFHSLQDAGSGVYVNQLSAEITGLDGGKLRAAWQRVSDRHAILRTALQWRDLPDAARQVVYRQVAMPFVEEDWRGRAIDAAALHDAAVAERIGGFDLSQPPLQRVRLIRLGDDRHQLIWTHHHILLDGWSSARLIGEILSAYHDRPLPPVPAPYRDYIAWLQGRDQAASEIFWREQTRALDTPTRFAEAFGPPHATGQGRATFDLRLEAEQAERLQVFARRERITLNTLIQAAWALVLRRYTGEATVSFGSTVAGRPTDLPGAEEILGLFINTLPVVVRPQPAMTAGDWLRALQEQNLALREHEHTPLNEIQRWAGYPGQPLFDTLVIFENYPVERALRTPGDLRFGLAERVAPTNYAFVIVASATAEHIELACTYDADRVSAGDAATLQETLGRILEALAADASRLVDSLPMLSGAEAGALVGWGGVAASDAVSETVVAAIAARAAAQPDAEALVFGSEGLSYAALETRANRLAWQLRDRGVGPDVVVGLAVERSVAMVVGLLAILKAGGAWLPLGPDYPPERLSYMVRDAGLSLVLTQRHLRDTLPAGA</sequence>
<feature type="domain" description="Carrier" evidence="4">
    <location>
        <begin position="1013"/>
        <end position="1087"/>
    </location>
</feature>
<dbReference type="Pfam" id="PF00550">
    <property type="entry name" value="PP-binding"/>
    <property type="match status" value="1"/>
</dbReference>
<accession>A0ABS5F9Z8</accession>
<dbReference type="CDD" id="cd19531">
    <property type="entry name" value="LCL_NRPS-like"/>
    <property type="match status" value="1"/>
</dbReference>
<dbReference type="Gene3D" id="2.30.38.10">
    <property type="entry name" value="Luciferase, Domain 3"/>
    <property type="match status" value="1"/>
</dbReference>
<dbReference type="PROSITE" id="PS00012">
    <property type="entry name" value="PHOSPHOPANTETHEINE"/>
    <property type="match status" value="1"/>
</dbReference>
<dbReference type="Gene3D" id="3.30.559.30">
    <property type="entry name" value="Nonribosomal peptide synthetase, condensation domain"/>
    <property type="match status" value="2"/>
</dbReference>
<dbReference type="Pfam" id="PF00668">
    <property type="entry name" value="Condensation"/>
    <property type="match status" value="2"/>
</dbReference>
<dbReference type="InterPro" id="IPR001242">
    <property type="entry name" value="Condensation_dom"/>
</dbReference>
<dbReference type="Gene3D" id="1.10.1200.10">
    <property type="entry name" value="ACP-like"/>
    <property type="match status" value="1"/>
</dbReference>
<dbReference type="Gene3D" id="3.30.300.30">
    <property type="match status" value="1"/>
</dbReference>
<dbReference type="PANTHER" id="PTHR45527">
    <property type="entry name" value="NONRIBOSOMAL PEPTIDE SYNTHETASE"/>
    <property type="match status" value="1"/>
</dbReference>
<evidence type="ECO:0000259" key="4">
    <source>
        <dbReference type="PROSITE" id="PS50075"/>
    </source>
</evidence>
<protein>
    <submittedName>
        <fullName evidence="5">Amino acid adenylation domain-containing protein</fullName>
    </submittedName>
</protein>
<dbReference type="SUPFAM" id="SSF52777">
    <property type="entry name" value="CoA-dependent acyltransferases"/>
    <property type="match status" value="4"/>
</dbReference>
<dbReference type="Gene3D" id="3.40.50.980">
    <property type="match status" value="4"/>
</dbReference>
<dbReference type="NCBIfam" id="TIGR01733">
    <property type="entry name" value="AA-adenyl-dom"/>
    <property type="match status" value="1"/>
</dbReference>
<evidence type="ECO:0000313" key="6">
    <source>
        <dbReference type="Proteomes" id="UP001196870"/>
    </source>
</evidence>
<dbReference type="Pfam" id="PF00501">
    <property type="entry name" value="AMP-binding"/>
    <property type="match status" value="2"/>
</dbReference>
<dbReference type="PANTHER" id="PTHR45527:SF1">
    <property type="entry name" value="FATTY ACID SYNTHASE"/>
    <property type="match status" value="1"/>
</dbReference>
<gene>
    <name evidence="5" type="ORF">GXW71_33870</name>
</gene>
<keyword evidence="2" id="KW-0596">Phosphopantetheine</keyword>
<reference evidence="6" key="1">
    <citation type="journal article" date="2021" name="Syst. Appl. Microbiol.">
        <title>Roseomonas hellenica sp. nov., isolated from roots of wild-growing Alkanna tinctoria.</title>
        <authorList>
            <person name="Rat A."/>
            <person name="Naranjo H.D."/>
            <person name="Lebbe L."/>
            <person name="Cnockaert M."/>
            <person name="Krigas N."/>
            <person name="Grigoriadou K."/>
            <person name="Maloupa E."/>
            <person name="Willems A."/>
        </authorList>
    </citation>
    <scope>NUCLEOTIDE SEQUENCE [LARGE SCALE GENOMIC DNA]</scope>
    <source>
        <strain evidence="6">LMG 31523</strain>
    </source>
</reference>
<dbReference type="InterPro" id="IPR000873">
    <property type="entry name" value="AMP-dep_synth/lig_dom"/>
</dbReference>
<evidence type="ECO:0000256" key="2">
    <source>
        <dbReference type="ARBA" id="ARBA00022450"/>
    </source>
</evidence>
<dbReference type="InterPro" id="IPR036736">
    <property type="entry name" value="ACP-like_sf"/>
</dbReference>
<dbReference type="CDD" id="cd17649">
    <property type="entry name" value="A_NRPS_PvdJ-like"/>
    <property type="match status" value="1"/>
</dbReference>
<keyword evidence="3" id="KW-0597">Phosphoprotein</keyword>
<feature type="non-terminal residue" evidence="5">
    <location>
        <position position="1679"/>
    </location>
</feature>
<dbReference type="Pfam" id="PF13193">
    <property type="entry name" value="AMP-binding_C"/>
    <property type="match status" value="1"/>
</dbReference>
<dbReference type="EMBL" id="JAAGBB010000105">
    <property type="protein sequence ID" value="MBR0669387.1"/>
    <property type="molecule type" value="Genomic_DNA"/>
</dbReference>
<keyword evidence="6" id="KW-1185">Reference proteome</keyword>
<dbReference type="SUPFAM" id="SSF47336">
    <property type="entry name" value="ACP-like"/>
    <property type="match status" value="1"/>
</dbReference>
<dbReference type="InterPro" id="IPR020845">
    <property type="entry name" value="AMP-binding_CS"/>
</dbReference>
<name>A0ABS5F9Z8_9PROT</name>
<dbReference type="InterPro" id="IPR023213">
    <property type="entry name" value="CAT-like_dom_sf"/>
</dbReference>
<dbReference type="Gene3D" id="3.30.559.10">
    <property type="entry name" value="Chloramphenicol acetyltransferase-like domain"/>
    <property type="match status" value="2"/>
</dbReference>
<dbReference type="InterPro" id="IPR045851">
    <property type="entry name" value="AMP-bd_C_sf"/>
</dbReference>
<dbReference type="InterPro" id="IPR025110">
    <property type="entry name" value="AMP-bd_C"/>
</dbReference>
<comment type="caution">
    <text evidence="5">The sequence shown here is derived from an EMBL/GenBank/DDBJ whole genome shotgun (WGS) entry which is preliminary data.</text>
</comment>
<proteinExistence type="predicted"/>
<dbReference type="RefSeq" id="WP_211858374.1">
    <property type="nucleotide sequence ID" value="NZ_JAAGBB010000105.1"/>
</dbReference>
<dbReference type="CDD" id="cd19543">
    <property type="entry name" value="DCL_NRPS"/>
    <property type="match status" value="1"/>
</dbReference>
<dbReference type="InterPro" id="IPR006162">
    <property type="entry name" value="Ppantetheine_attach_site"/>
</dbReference>
<evidence type="ECO:0000313" key="5">
    <source>
        <dbReference type="EMBL" id="MBR0669387.1"/>
    </source>
</evidence>
<dbReference type="InterPro" id="IPR009081">
    <property type="entry name" value="PP-bd_ACP"/>
</dbReference>
<comment type="cofactor">
    <cofactor evidence="1">
        <name>pantetheine 4'-phosphate</name>
        <dbReference type="ChEBI" id="CHEBI:47942"/>
    </cofactor>
</comment>
<dbReference type="PROSITE" id="PS00455">
    <property type="entry name" value="AMP_BINDING"/>
    <property type="match status" value="1"/>
</dbReference>
<dbReference type="InterPro" id="IPR010071">
    <property type="entry name" value="AA_adenyl_dom"/>
</dbReference>
<dbReference type="PROSITE" id="PS50075">
    <property type="entry name" value="CARRIER"/>
    <property type="match status" value="1"/>
</dbReference>
<evidence type="ECO:0000256" key="3">
    <source>
        <dbReference type="ARBA" id="ARBA00022553"/>
    </source>
</evidence>
<organism evidence="5 6">
    <name type="scientific">Plastoroseomonas hellenica</name>
    <dbReference type="NCBI Taxonomy" id="2687306"/>
    <lineage>
        <taxon>Bacteria</taxon>
        <taxon>Pseudomonadati</taxon>
        <taxon>Pseudomonadota</taxon>
        <taxon>Alphaproteobacteria</taxon>
        <taxon>Acetobacterales</taxon>
        <taxon>Acetobacteraceae</taxon>
        <taxon>Plastoroseomonas</taxon>
    </lineage>
</organism>